<dbReference type="Proteomes" id="UP001365542">
    <property type="component" value="Unassembled WGS sequence"/>
</dbReference>
<evidence type="ECO:0000256" key="3">
    <source>
        <dbReference type="ARBA" id="ARBA00022741"/>
    </source>
</evidence>
<organism evidence="7 8">
    <name type="scientific">Orbilia ellipsospora</name>
    <dbReference type="NCBI Taxonomy" id="2528407"/>
    <lineage>
        <taxon>Eukaryota</taxon>
        <taxon>Fungi</taxon>
        <taxon>Dikarya</taxon>
        <taxon>Ascomycota</taxon>
        <taxon>Pezizomycotina</taxon>
        <taxon>Orbiliomycetes</taxon>
        <taxon>Orbiliales</taxon>
        <taxon>Orbiliaceae</taxon>
        <taxon>Orbilia</taxon>
    </lineage>
</organism>
<evidence type="ECO:0000259" key="6">
    <source>
        <dbReference type="PROSITE" id="PS50127"/>
    </source>
</evidence>
<evidence type="ECO:0000256" key="2">
    <source>
        <dbReference type="ARBA" id="ARBA00022679"/>
    </source>
</evidence>
<dbReference type="PROSITE" id="PS50127">
    <property type="entry name" value="UBC_2"/>
    <property type="match status" value="1"/>
</dbReference>
<dbReference type="SMART" id="SM00212">
    <property type="entry name" value="UBCc"/>
    <property type="match status" value="1"/>
</dbReference>
<dbReference type="GO" id="GO:0061631">
    <property type="term" value="F:ubiquitin conjugating enzyme activity"/>
    <property type="evidence" value="ECO:0007669"/>
    <property type="project" value="UniProtKB-EC"/>
</dbReference>
<dbReference type="SUPFAM" id="SSF54495">
    <property type="entry name" value="UBC-like"/>
    <property type="match status" value="1"/>
</dbReference>
<dbReference type="PANTHER" id="PTHR24067">
    <property type="entry name" value="UBIQUITIN-CONJUGATING ENZYME E2"/>
    <property type="match status" value="1"/>
</dbReference>
<evidence type="ECO:0000256" key="5">
    <source>
        <dbReference type="ARBA" id="ARBA00022840"/>
    </source>
</evidence>
<proteinExistence type="predicted"/>
<comment type="caution">
    <text evidence="7">The sequence shown here is derived from an EMBL/GenBank/DDBJ whole genome shotgun (WGS) entry which is preliminary data.</text>
</comment>
<evidence type="ECO:0000256" key="1">
    <source>
        <dbReference type="ARBA" id="ARBA00012486"/>
    </source>
</evidence>
<evidence type="ECO:0000313" key="7">
    <source>
        <dbReference type="EMBL" id="KAK6531711.1"/>
    </source>
</evidence>
<reference evidence="7 8" key="1">
    <citation type="submission" date="2019-10" db="EMBL/GenBank/DDBJ databases">
        <authorList>
            <person name="Palmer J.M."/>
        </authorList>
    </citation>
    <scope>NUCLEOTIDE SEQUENCE [LARGE SCALE GENOMIC DNA]</scope>
    <source>
        <strain evidence="7 8">TWF694</strain>
    </source>
</reference>
<dbReference type="EMBL" id="JAVHJO010000012">
    <property type="protein sequence ID" value="KAK6531711.1"/>
    <property type="molecule type" value="Genomic_DNA"/>
</dbReference>
<sequence>MAAVKRVAKELAELDSQPINGVSVGASDSDILKWNIVMTGPPDTPYAGGIFTLVLELPPEYPFKAPSLRFTTKIYHPNVSNDDKGAMCLGILRSDTWKPASRIRQVLEHAAALLKEPNIDDAVETAIAEQYKNNHEDFVKTAKDWTRKNAK</sequence>
<evidence type="ECO:0000256" key="4">
    <source>
        <dbReference type="ARBA" id="ARBA00022786"/>
    </source>
</evidence>
<feature type="domain" description="UBC core" evidence="6">
    <location>
        <begin position="2"/>
        <end position="151"/>
    </location>
</feature>
<accession>A0AAV9X040</accession>
<protein>
    <recommendedName>
        <fullName evidence="1">E2 ubiquitin-conjugating enzyme</fullName>
        <ecNumber evidence="1">2.3.2.23</ecNumber>
    </recommendedName>
</protein>
<dbReference type="Pfam" id="PF00179">
    <property type="entry name" value="UQ_con"/>
    <property type="match status" value="1"/>
</dbReference>
<name>A0AAV9X040_9PEZI</name>
<gene>
    <name evidence="7" type="ORF">TWF694_002887</name>
</gene>
<dbReference type="EC" id="2.3.2.23" evidence="1"/>
<dbReference type="InterPro" id="IPR000608">
    <property type="entry name" value="UBC"/>
</dbReference>
<dbReference type="InterPro" id="IPR050113">
    <property type="entry name" value="Ub_conjugating_enzyme"/>
</dbReference>
<keyword evidence="8" id="KW-1185">Reference proteome</keyword>
<dbReference type="AlphaFoldDB" id="A0AAV9X040"/>
<dbReference type="GO" id="GO:0005524">
    <property type="term" value="F:ATP binding"/>
    <property type="evidence" value="ECO:0007669"/>
    <property type="project" value="UniProtKB-KW"/>
</dbReference>
<keyword evidence="4" id="KW-0833">Ubl conjugation pathway</keyword>
<evidence type="ECO:0000313" key="8">
    <source>
        <dbReference type="Proteomes" id="UP001365542"/>
    </source>
</evidence>
<keyword evidence="2" id="KW-0808">Transferase</keyword>
<keyword evidence="3" id="KW-0547">Nucleotide-binding</keyword>
<dbReference type="FunFam" id="3.10.110.10:FF:000060">
    <property type="entry name" value="Ubiquitin conjugating enzyme (UbcB)"/>
    <property type="match status" value="1"/>
</dbReference>
<keyword evidence="5" id="KW-0067">ATP-binding</keyword>
<dbReference type="InterPro" id="IPR016135">
    <property type="entry name" value="UBQ-conjugating_enzyme/RWD"/>
</dbReference>
<dbReference type="Gene3D" id="3.10.110.10">
    <property type="entry name" value="Ubiquitin Conjugating Enzyme"/>
    <property type="match status" value="1"/>
</dbReference>